<organism evidence="1 2">
    <name type="scientific">Leucogyrophana mollusca</name>
    <dbReference type="NCBI Taxonomy" id="85980"/>
    <lineage>
        <taxon>Eukaryota</taxon>
        <taxon>Fungi</taxon>
        <taxon>Dikarya</taxon>
        <taxon>Basidiomycota</taxon>
        <taxon>Agaricomycotina</taxon>
        <taxon>Agaricomycetes</taxon>
        <taxon>Agaricomycetidae</taxon>
        <taxon>Boletales</taxon>
        <taxon>Boletales incertae sedis</taxon>
        <taxon>Leucogyrophana</taxon>
    </lineage>
</organism>
<name>A0ACB8BVM0_9AGAM</name>
<keyword evidence="2" id="KW-1185">Reference proteome</keyword>
<comment type="caution">
    <text evidence="1">The sequence shown here is derived from an EMBL/GenBank/DDBJ whole genome shotgun (WGS) entry which is preliminary data.</text>
</comment>
<dbReference type="EMBL" id="MU266336">
    <property type="protein sequence ID" value="KAH7930006.1"/>
    <property type="molecule type" value="Genomic_DNA"/>
</dbReference>
<accession>A0ACB8BVM0</accession>
<reference evidence="1" key="1">
    <citation type="journal article" date="2021" name="New Phytol.">
        <title>Evolutionary innovations through gain and loss of genes in the ectomycorrhizal Boletales.</title>
        <authorList>
            <person name="Wu G."/>
            <person name="Miyauchi S."/>
            <person name="Morin E."/>
            <person name="Kuo A."/>
            <person name="Drula E."/>
            <person name="Varga T."/>
            <person name="Kohler A."/>
            <person name="Feng B."/>
            <person name="Cao Y."/>
            <person name="Lipzen A."/>
            <person name="Daum C."/>
            <person name="Hundley H."/>
            <person name="Pangilinan J."/>
            <person name="Johnson J."/>
            <person name="Barry K."/>
            <person name="LaButti K."/>
            <person name="Ng V."/>
            <person name="Ahrendt S."/>
            <person name="Min B."/>
            <person name="Choi I.G."/>
            <person name="Park H."/>
            <person name="Plett J.M."/>
            <person name="Magnuson J."/>
            <person name="Spatafora J.W."/>
            <person name="Nagy L.G."/>
            <person name="Henrissat B."/>
            <person name="Grigoriev I.V."/>
            <person name="Yang Z.L."/>
            <person name="Xu J."/>
            <person name="Martin F.M."/>
        </authorList>
    </citation>
    <scope>NUCLEOTIDE SEQUENCE</scope>
    <source>
        <strain evidence="1">KUC20120723A-06</strain>
    </source>
</reference>
<protein>
    <submittedName>
        <fullName evidence="1">Uncharacterized protein</fullName>
    </submittedName>
</protein>
<evidence type="ECO:0000313" key="2">
    <source>
        <dbReference type="Proteomes" id="UP000790709"/>
    </source>
</evidence>
<gene>
    <name evidence="1" type="ORF">BV22DRAFT_97100</name>
</gene>
<evidence type="ECO:0000313" key="1">
    <source>
        <dbReference type="EMBL" id="KAH7930006.1"/>
    </source>
</evidence>
<proteinExistence type="predicted"/>
<sequence>MSKGLFAGAPAGHSLSARCPRQRCDKHCPGDTPCVRSSNAISEQDAMKRLSSHILDLLRRPTDSRNNPGIFAMTSPSLDMDSDSFGPLGGKLLSVSPDLMGNQLGP</sequence>
<dbReference type="Proteomes" id="UP000790709">
    <property type="component" value="Unassembled WGS sequence"/>
</dbReference>